<dbReference type="InterPro" id="IPR004013">
    <property type="entry name" value="PHP_dom"/>
</dbReference>
<dbReference type="InterPro" id="IPR011708">
    <property type="entry name" value="DNA_pol3_alpha_NTPase_dom"/>
</dbReference>
<dbReference type="InterPro" id="IPR016195">
    <property type="entry name" value="Pol/histidinol_Pase-like"/>
</dbReference>
<dbReference type="CDD" id="cd04485">
    <property type="entry name" value="DnaE_OBF"/>
    <property type="match status" value="1"/>
</dbReference>
<evidence type="ECO:0000256" key="7">
    <source>
        <dbReference type="ARBA" id="ARBA00022932"/>
    </source>
</evidence>
<dbReference type="GO" id="GO:0006281">
    <property type="term" value="P:DNA repair"/>
    <property type="evidence" value="ECO:0007669"/>
    <property type="project" value="UniProtKB-KW"/>
</dbReference>
<evidence type="ECO:0000256" key="5">
    <source>
        <dbReference type="ARBA" id="ARBA00022705"/>
    </source>
</evidence>
<protein>
    <recommendedName>
        <fullName evidence="1">DNA-directed DNA polymerase</fullName>
        <ecNumber evidence="1">2.7.7.7</ecNumber>
    </recommendedName>
</protein>
<dbReference type="InterPro" id="IPR003141">
    <property type="entry name" value="Pol/His_phosphatase_N"/>
</dbReference>
<dbReference type="Gene3D" id="3.20.20.140">
    <property type="entry name" value="Metal-dependent hydrolases"/>
    <property type="match status" value="1"/>
</dbReference>
<dbReference type="AlphaFoldDB" id="D2DXW4"/>
<proteinExistence type="inferred from homology"/>
<evidence type="ECO:0000256" key="1">
    <source>
        <dbReference type="ARBA" id="ARBA00012417"/>
    </source>
</evidence>
<evidence type="ECO:0000313" key="11">
    <source>
        <dbReference type="EMBL" id="ACO70937.1"/>
    </source>
</evidence>
<dbReference type="HAMAP" id="MF_01902">
    <property type="entry name" value="DNApol_error_prone"/>
    <property type="match status" value="1"/>
</dbReference>
<dbReference type="NCBIfam" id="TIGR00594">
    <property type="entry name" value="polc"/>
    <property type="match status" value="1"/>
</dbReference>
<dbReference type="PANTHER" id="PTHR32294:SF4">
    <property type="entry name" value="ERROR-PRONE DNA POLYMERASE"/>
    <property type="match status" value="1"/>
</dbReference>
<evidence type="ECO:0000256" key="4">
    <source>
        <dbReference type="ARBA" id="ARBA00022695"/>
    </source>
</evidence>
<keyword evidence="6" id="KW-0227">DNA damage</keyword>
<evidence type="ECO:0000256" key="8">
    <source>
        <dbReference type="ARBA" id="ARBA00023204"/>
    </source>
</evidence>
<keyword evidence="4" id="KW-0548">Nucleotidyltransferase</keyword>
<dbReference type="SMART" id="SM00481">
    <property type="entry name" value="POLIIIAc"/>
    <property type="match status" value="1"/>
</dbReference>
<dbReference type="GO" id="GO:0008408">
    <property type="term" value="F:3'-5' exonuclease activity"/>
    <property type="evidence" value="ECO:0007669"/>
    <property type="project" value="InterPro"/>
</dbReference>
<keyword evidence="8" id="KW-0234">DNA repair</keyword>
<keyword evidence="2" id="KW-0963">Cytoplasm</keyword>
<dbReference type="Pfam" id="PF07733">
    <property type="entry name" value="DNA_pol3_alpha"/>
    <property type="match status" value="1"/>
</dbReference>
<dbReference type="GO" id="GO:0003887">
    <property type="term" value="F:DNA-directed DNA polymerase activity"/>
    <property type="evidence" value="ECO:0007669"/>
    <property type="project" value="UniProtKB-KW"/>
</dbReference>
<dbReference type="PANTHER" id="PTHR32294">
    <property type="entry name" value="DNA POLYMERASE III SUBUNIT ALPHA"/>
    <property type="match status" value="1"/>
</dbReference>
<dbReference type="InterPro" id="IPR029460">
    <property type="entry name" value="DNAPol_HHH"/>
</dbReference>
<keyword evidence="5" id="KW-0235">DNA replication</keyword>
<evidence type="ECO:0000256" key="6">
    <source>
        <dbReference type="ARBA" id="ARBA00022763"/>
    </source>
</evidence>
<organism evidence="11">
    <name type="scientific">uncultured Verrucomicrobiota bacterium</name>
    <dbReference type="NCBI Taxonomy" id="156588"/>
    <lineage>
        <taxon>Bacteria</taxon>
        <taxon>Pseudomonadati</taxon>
        <taxon>Verrucomicrobiota</taxon>
        <taxon>environmental samples</taxon>
    </lineage>
</organism>
<comment type="catalytic activity">
    <reaction evidence="9">
        <text>DNA(n) + a 2'-deoxyribonucleoside 5'-triphosphate = DNA(n+1) + diphosphate</text>
        <dbReference type="Rhea" id="RHEA:22508"/>
        <dbReference type="Rhea" id="RHEA-COMP:17339"/>
        <dbReference type="Rhea" id="RHEA-COMP:17340"/>
        <dbReference type="ChEBI" id="CHEBI:33019"/>
        <dbReference type="ChEBI" id="CHEBI:61560"/>
        <dbReference type="ChEBI" id="CHEBI:173112"/>
        <dbReference type="EC" id="2.7.7.7"/>
    </reaction>
</comment>
<feature type="domain" description="Polymerase/histidinol phosphatase N-terminal" evidence="10">
    <location>
        <begin position="14"/>
        <end position="81"/>
    </location>
</feature>
<dbReference type="Pfam" id="PF14579">
    <property type="entry name" value="HHH_6"/>
    <property type="match status" value="1"/>
</dbReference>
<dbReference type="EC" id="2.7.7.7" evidence="1"/>
<dbReference type="InterPro" id="IPR023073">
    <property type="entry name" value="DnaE2"/>
</dbReference>
<keyword evidence="3" id="KW-0808">Transferase</keyword>
<dbReference type="SUPFAM" id="SSF89550">
    <property type="entry name" value="PHP domain-like"/>
    <property type="match status" value="1"/>
</dbReference>
<accession>D2DXW4</accession>
<dbReference type="InterPro" id="IPR004805">
    <property type="entry name" value="DnaE2/DnaE/PolC"/>
</dbReference>
<evidence type="ECO:0000256" key="2">
    <source>
        <dbReference type="ARBA" id="ARBA00022490"/>
    </source>
</evidence>
<dbReference type="EMBL" id="FJ872375">
    <property type="protein sequence ID" value="ACO70937.1"/>
    <property type="molecule type" value="Genomic_DNA"/>
</dbReference>
<evidence type="ECO:0000256" key="9">
    <source>
        <dbReference type="ARBA" id="ARBA00049244"/>
    </source>
</evidence>
<keyword evidence="7" id="KW-0239">DNA-directed DNA polymerase</keyword>
<dbReference type="Pfam" id="PF17657">
    <property type="entry name" value="DNA_pol3_finger"/>
    <property type="match status" value="1"/>
</dbReference>
<sequence length="1040" mass="115888">SDAANPPPATMTYVELHARSACSFLRGASHPESLVREAARLKLPALAVCDRDGVYGSARVHRDGKEHGVRAIVGAELTMEDQSVVPVLVATRTGYRNLCQMITRAKLRGTKLDAPVRWDELGEFSEGLVALTGDEEGPVRRALASKDRAAAMAATERLRAAFGGHNVFVEIQRHLHRGEERENDALADLAEATGLPLLATNGVLHATREERGVLDVFSCARHHTNLESGGRHLAYNAERHLKSPARMARLFANHPEAIANTERLADRLEFSLENLGYEFPKFPVSPGETMDSVLYHRTMEGARNRYPAMTPKVLDQLHKELELITRLGFSGYFLIVWDLVNFCRNDNILIQGRGSAANSAVCYALGITACDPVAGNLLFERFLSEGRKTWPDIDLDLPSGDRRERVIQEVYRRYGRHGAAMTANVITFRGRSAMREIGKALNFAPDVLNRFSRLFGNGDFPHTMDLSAQLREAGIPPEHPRTKSAVELYRKIYGLPRHLGQHSGGMIICQGELSSVVPLENASMPGRVVAQWDKDDCHDLGIIKVDLLGLGMMAAMQDSLEMCQARDRPVDLATMPMDDPATYDLMCRADTIGTFQVESRAQMATLPRLRPQKFYDVVVEVAIIRPGPIQGGLLHPYLARHAGKEDVEYIHPDLKPVLERTLGVPLFQEQILKVAMVMADFSGSEAEDLRRALSFHRSQERMDQVCVKLRAGMVRKGVDPEIVDRIVHATQSFAVYGFPESHAISFALIAYASCWMKVHRAPEFYAGLLNNQPMGFYSPATLVKDAKRRGLRTRAVSVLVSDWLCTVGDDDTLRLGLCYVRGLTKEDGERIVAERQRKSFESLMDFQLRTAVPKPALRTLAKIGALNGLSEHRRAAQWEVEIRREEDDLFAREIREEELPLKPMDPFERVRADYAGTSLTTGPHPMALVRDRLPDLWRAADLPLAVNGQRLSIGGMVICRQRPGTAKGVVFVSLEDESGVANAIVSSALFEQRRMCITEEQFLQIEGELQHVEGVIHVKARTILPLFVEKIATPASHDFR</sequence>
<dbReference type="GO" id="GO:0006260">
    <property type="term" value="P:DNA replication"/>
    <property type="evidence" value="ECO:0007669"/>
    <property type="project" value="UniProtKB-KW"/>
</dbReference>
<dbReference type="Pfam" id="PF02811">
    <property type="entry name" value="PHP"/>
    <property type="match status" value="1"/>
</dbReference>
<reference evidence="11" key="1">
    <citation type="journal article" date="2010" name="FEMS Microbiol. Ecol.">
        <title>Phylogenetic and metagenomic analysis of Verrucomicrobia in former agricultural grassland soil.</title>
        <authorList>
            <person name="Kielak A."/>
            <person name="Rodrigues J.L.M."/>
            <person name="Kuramae E.E."/>
            <person name="Chain P.S.G."/>
            <person name="van Veen J.A."/>
            <person name="Kowalchuk G.A."/>
        </authorList>
    </citation>
    <scope>NUCLEOTIDE SEQUENCE</scope>
</reference>
<feature type="non-terminal residue" evidence="11">
    <location>
        <position position="1"/>
    </location>
</feature>
<dbReference type="Gene3D" id="1.10.150.870">
    <property type="match status" value="1"/>
</dbReference>
<dbReference type="NCBIfam" id="NF004225">
    <property type="entry name" value="PRK05672.1"/>
    <property type="match status" value="1"/>
</dbReference>
<name>D2DXW4_9BACT</name>
<dbReference type="InterPro" id="IPR040982">
    <property type="entry name" value="DNA_pol3_finger"/>
</dbReference>
<evidence type="ECO:0000256" key="3">
    <source>
        <dbReference type="ARBA" id="ARBA00022679"/>
    </source>
</evidence>
<evidence type="ECO:0000259" key="10">
    <source>
        <dbReference type="SMART" id="SM00481"/>
    </source>
</evidence>